<protein>
    <submittedName>
        <fullName evidence="2">Uncharacterized protein</fullName>
    </submittedName>
</protein>
<dbReference type="InterPro" id="IPR002110">
    <property type="entry name" value="Ankyrin_rpt"/>
</dbReference>
<dbReference type="OrthoDB" id="1585644at2759"/>
<proteinExistence type="predicted"/>
<dbReference type="SUPFAM" id="SSF48403">
    <property type="entry name" value="Ankyrin repeat"/>
    <property type="match status" value="1"/>
</dbReference>
<keyword evidence="3" id="KW-1185">Reference proteome</keyword>
<gene>
    <name evidence="2" type="ORF">TVAG_238330</name>
</gene>
<name>A2DD33_TRIV3</name>
<dbReference type="Proteomes" id="UP000001542">
    <property type="component" value="Unassembled WGS sequence"/>
</dbReference>
<dbReference type="SMR" id="A2DD33"/>
<reference evidence="2" key="1">
    <citation type="submission" date="2006-10" db="EMBL/GenBank/DDBJ databases">
        <authorList>
            <person name="Amadeo P."/>
            <person name="Zhao Q."/>
            <person name="Wortman J."/>
            <person name="Fraser-Liggett C."/>
            <person name="Carlton J."/>
        </authorList>
    </citation>
    <scope>NUCLEOTIDE SEQUENCE</scope>
    <source>
        <strain evidence="2">G3</strain>
    </source>
</reference>
<evidence type="ECO:0000313" key="3">
    <source>
        <dbReference type="Proteomes" id="UP000001542"/>
    </source>
</evidence>
<dbReference type="Pfam" id="PF00023">
    <property type="entry name" value="Ank"/>
    <property type="match status" value="1"/>
</dbReference>
<keyword evidence="1" id="KW-0040">ANK repeat</keyword>
<dbReference type="EMBL" id="DS113188">
    <property type="protein sequence ID" value="EAY21807.1"/>
    <property type="molecule type" value="Genomic_DNA"/>
</dbReference>
<dbReference type="Gene3D" id="1.25.40.20">
    <property type="entry name" value="Ankyrin repeat-containing domain"/>
    <property type="match status" value="1"/>
</dbReference>
<dbReference type="AlphaFoldDB" id="A2DD33"/>
<dbReference type="KEGG" id="tva:5467359"/>
<dbReference type="PROSITE" id="PS50088">
    <property type="entry name" value="ANK_REPEAT"/>
    <property type="match status" value="1"/>
</dbReference>
<dbReference type="PROSITE" id="PS50297">
    <property type="entry name" value="ANK_REP_REGION"/>
    <property type="match status" value="1"/>
</dbReference>
<sequence length="41" mass="4597">MAHISIKNIYGKTPLHIATDKNFKEIAELLVLHGSKNNVHT</sequence>
<reference evidence="2" key="2">
    <citation type="journal article" date="2007" name="Science">
        <title>Draft genome sequence of the sexually transmitted pathogen Trichomonas vaginalis.</title>
        <authorList>
            <person name="Carlton J.M."/>
            <person name="Hirt R.P."/>
            <person name="Silva J.C."/>
            <person name="Delcher A.L."/>
            <person name="Schatz M."/>
            <person name="Zhao Q."/>
            <person name="Wortman J.R."/>
            <person name="Bidwell S.L."/>
            <person name="Alsmark U.C.M."/>
            <person name="Besteiro S."/>
            <person name="Sicheritz-Ponten T."/>
            <person name="Noel C.J."/>
            <person name="Dacks J.B."/>
            <person name="Foster P.G."/>
            <person name="Simillion C."/>
            <person name="Van de Peer Y."/>
            <person name="Miranda-Saavedra D."/>
            <person name="Barton G.J."/>
            <person name="Westrop G.D."/>
            <person name="Mueller S."/>
            <person name="Dessi D."/>
            <person name="Fiori P.L."/>
            <person name="Ren Q."/>
            <person name="Paulsen I."/>
            <person name="Zhang H."/>
            <person name="Bastida-Corcuera F.D."/>
            <person name="Simoes-Barbosa A."/>
            <person name="Brown M.T."/>
            <person name="Hayes R.D."/>
            <person name="Mukherjee M."/>
            <person name="Okumura C.Y."/>
            <person name="Schneider R."/>
            <person name="Smith A.J."/>
            <person name="Vanacova S."/>
            <person name="Villalvazo M."/>
            <person name="Haas B.J."/>
            <person name="Pertea M."/>
            <person name="Feldblyum T.V."/>
            <person name="Utterback T.R."/>
            <person name="Shu C.L."/>
            <person name="Osoegawa K."/>
            <person name="de Jong P.J."/>
            <person name="Hrdy I."/>
            <person name="Horvathova L."/>
            <person name="Zubacova Z."/>
            <person name="Dolezal P."/>
            <person name="Malik S.B."/>
            <person name="Logsdon J.M. Jr."/>
            <person name="Henze K."/>
            <person name="Gupta A."/>
            <person name="Wang C.C."/>
            <person name="Dunne R.L."/>
            <person name="Upcroft J.A."/>
            <person name="Upcroft P."/>
            <person name="White O."/>
            <person name="Salzberg S.L."/>
            <person name="Tang P."/>
            <person name="Chiu C.-H."/>
            <person name="Lee Y.-S."/>
            <person name="Embley T.M."/>
            <person name="Coombs G.H."/>
            <person name="Mottram J.C."/>
            <person name="Tachezy J."/>
            <person name="Fraser-Liggett C.M."/>
            <person name="Johnson P.J."/>
        </authorList>
    </citation>
    <scope>NUCLEOTIDE SEQUENCE [LARGE SCALE GENOMIC DNA]</scope>
    <source>
        <strain evidence="2">G3</strain>
    </source>
</reference>
<evidence type="ECO:0000256" key="1">
    <source>
        <dbReference type="PROSITE-ProRule" id="PRU00023"/>
    </source>
</evidence>
<dbReference type="InParanoid" id="A2DD33"/>
<dbReference type="VEuPathDB" id="TrichDB:TVAGG3_0605920"/>
<organism evidence="2 3">
    <name type="scientific">Trichomonas vaginalis (strain ATCC PRA-98 / G3)</name>
    <dbReference type="NCBI Taxonomy" id="412133"/>
    <lineage>
        <taxon>Eukaryota</taxon>
        <taxon>Metamonada</taxon>
        <taxon>Parabasalia</taxon>
        <taxon>Trichomonadida</taxon>
        <taxon>Trichomonadidae</taxon>
        <taxon>Trichomonas</taxon>
    </lineage>
</organism>
<feature type="repeat" description="ANK" evidence="1">
    <location>
        <begin position="10"/>
        <end position="41"/>
    </location>
</feature>
<dbReference type="InterPro" id="IPR036770">
    <property type="entry name" value="Ankyrin_rpt-contain_sf"/>
</dbReference>
<dbReference type="RefSeq" id="XP_001582793.1">
    <property type="nucleotide sequence ID" value="XM_001582743.1"/>
</dbReference>
<accession>A2DD33</accession>
<evidence type="ECO:0000313" key="2">
    <source>
        <dbReference type="EMBL" id="EAY21807.1"/>
    </source>
</evidence>
<dbReference type="VEuPathDB" id="TrichDB:TVAG_238330"/>